<reference evidence="3" key="2">
    <citation type="submission" date="2020-05" db="EMBL/GenBank/DDBJ databases">
        <authorList>
            <person name="Kim H.-S."/>
            <person name="Proctor R.H."/>
            <person name="Brown D.W."/>
        </authorList>
    </citation>
    <scope>NUCLEOTIDE SEQUENCE</scope>
    <source>
        <strain evidence="3">NRRL 22465</strain>
    </source>
</reference>
<evidence type="ECO:0000259" key="2">
    <source>
        <dbReference type="Pfam" id="PF01048"/>
    </source>
</evidence>
<dbReference type="SUPFAM" id="SSF53167">
    <property type="entry name" value="Purine and uridine phosphorylases"/>
    <property type="match status" value="1"/>
</dbReference>
<dbReference type="InterPro" id="IPR035994">
    <property type="entry name" value="Nucleoside_phosphorylase_sf"/>
</dbReference>
<dbReference type="OrthoDB" id="20872at2759"/>
<evidence type="ECO:0000313" key="4">
    <source>
        <dbReference type="Proteomes" id="UP000635477"/>
    </source>
</evidence>
<gene>
    <name evidence="3" type="ORF">FZEAL_7279</name>
</gene>
<comment type="caution">
    <text evidence="3">The sequence shown here is derived from an EMBL/GenBank/DDBJ whole genome shotgun (WGS) entry which is preliminary data.</text>
</comment>
<dbReference type="Pfam" id="PF01048">
    <property type="entry name" value="PNP_UDP_1"/>
    <property type="match status" value="1"/>
</dbReference>
<dbReference type="PANTHER" id="PTHR46082:SF6">
    <property type="entry name" value="AAA+ ATPASE DOMAIN-CONTAINING PROTEIN-RELATED"/>
    <property type="match status" value="1"/>
</dbReference>
<protein>
    <recommendedName>
        <fullName evidence="2">Nucleoside phosphorylase domain-containing protein</fullName>
    </recommendedName>
</protein>
<dbReference type="GO" id="GO:0003824">
    <property type="term" value="F:catalytic activity"/>
    <property type="evidence" value="ECO:0007669"/>
    <property type="project" value="InterPro"/>
</dbReference>
<dbReference type="EMBL" id="JABEYC010000579">
    <property type="protein sequence ID" value="KAF4976023.1"/>
    <property type="molecule type" value="Genomic_DNA"/>
</dbReference>
<feature type="region of interest" description="Disordered" evidence="1">
    <location>
        <begin position="348"/>
        <end position="390"/>
    </location>
</feature>
<proteinExistence type="predicted"/>
<feature type="compositionally biased region" description="Basic and acidic residues" evidence="1">
    <location>
        <begin position="348"/>
        <end position="368"/>
    </location>
</feature>
<dbReference type="InterPro" id="IPR000845">
    <property type="entry name" value="Nucleoside_phosphorylase_d"/>
</dbReference>
<accession>A0A8H4UGW1</accession>
<organism evidence="3 4">
    <name type="scientific">Fusarium zealandicum</name>
    <dbReference type="NCBI Taxonomy" id="1053134"/>
    <lineage>
        <taxon>Eukaryota</taxon>
        <taxon>Fungi</taxon>
        <taxon>Dikarya</taxon>
        <taxon>Ascomycota</taxon>
        <taxon>Pezizomycotina</taxon>
        <taxon>Sordariomycetes</taxon>
        <taxon>Hypocreomycetidae</taxon>
        <taxon>Hypocreales</taxon>
        <taxon>Nectriaceae</taxon>
        <taxon>Fusarium</taxon>
        <taxon>Fusarium staphyleae species complex</taxon>
    </lineage>
</organism>
<sequence>MGAPPQSRDGFEIAIVCALPREYDAVSHVIDEFWEERNYGRAVGDPNTYANGRIGEFNIVLVLLSGMGKVSAASASASLRTSYLNLEFVLLTGICAGVPSSITDEDLLLGDVIISNSVVQYDLGRQYPGKFETKDTLDDSLGRPTKNIRNFVAMFQTRRERDKLEDRAAACLLELQTQTLGKRRAANYQYPGASNDHLFEESYLHKHHPSSNQSCTTCNDGPEAVCDASRKLSCKDTKCDLHQLIHRKRLDKNQRLETLGRLQEAQAPYVFLGRFGSADKVVKSEEYRDKIAKEHGLVGFEMEGAGVWDEIPCIVVKGVCDYADSHKNKNWQDFAAATAASVAKALVERYPRTDKPDKPRDNNNDGREGVGSVSGPVFHGTTSGNKIVTGISSSGGTQTYNF</sequence>
<keyword evidence="4" id="KW-1185">Reference proteome</keyword>
<feature type="domain" description="Nucleoside phosphorylase" evidence="2">
    <location>
        <begin position="12"/>
        <end position="133"/>
    </location>
</feature>
<dbReference type="InterPro" id="IPR053137">
    <property type="entry name" value="NLR-like"/>
</dbReference>
<dbReference type="Proteomes" id="UP000635477">
    <property type="component" value="Unassembled WGS sequence"/>
</dbReference>
<dbReference type="AlphaFoldDB" id="A0A8H4UGW1"/>
<dbReference type="GO" id="GO:0009116">
    <property type="term" value="P:nucleoside metabolic process"/>
    <property type="evidence" value="ECO:0007669"/>
    <property type="project" value="InterPro"/>
</dbReference>
<dbReference type="Gene3D" id="3.40.50.1580">
    <property type="entry name" value="Nucleoside phosphorylase domain"/>
    <property type="match status" value="1"/>
</dbReference>
<evidence type="ECO:0000313" key="3">
    <source>
        <dbReference type="EMBL" id="KAF4976023.1"/>
    </source>
</evidence>
<feature type="compositionally biased region" description="Polar residues" evidence="1">
    <location>
        <begin position="380"/>
        <end position="390"/>
    </location>
</feature>
<reference evidence="3" key="1">
    <citation type="journal article" date="2020" name="BMC Genomics">
        <title>Correction to: Identification and distribution of gene clusters required for synthesis of sphingolipid metabolism inhibitors in diverse species of the filamentous fungus Fusarium.</title>
        <authorList>
            <person name="Kim H.S."/>
            <person name="Lohmar J.M."/>
            <person name="Busman M."/>
            <person name="Brown D.W."/>
            <person name="Naumann T.A."/>
            <person name="Divon H.H."/>
            <person name="Lysoe E."/>
            <person name="Uhlig S."/>
            <person name="Proctor R.H."/>
        </authorList>
    </citation>
    <scope>NUCLEOTIDE SEQUENCE</scope>
    <source>
        <strain evidence="3">NRRL 22465</strain>
    </source>
</reference>
<name>A0A8H4UGW1_9HYPO</name>
<evidence type="ECO:0000256" key="1">
    <source>
        <dbReference type="SAM" id="MobiDB-lite"/>
    </source>
</evidence>
<dbReference type="PANTHER" id="PTHR46082">
    <property type="entry name" value="ATP/GTP-BINDING PROTEIN-RELATED"/>
    <property type="match status" value="1"/>
</dbReference>